<evidence type="ECO:0000256" key="3">
    <source>
        <dbReference type="ARBA" id="ARBA00022729"/>
    </source>
</evidence>
<keyword evidence="8" id="KW-1185">Reference proteome</keyword>
<dbReference type="PRINTS" id="PR00337">
    <property type="entry name" value="LEUILEVALBP"/>
</dbReference>
<dbReference type="PANTHER" id="PTHR47151:SF2">
    <property type="entry name" value="AMINO ACID BINDING PROTEIN"/>
    <property type="match status" value="1"/>
</dbReference>
<evidence type="ECO:0000313" key="8">
    <source>
        <dbReference type="Proteomes" id="UP001597063"/>
    </source>
</evidence>
<comment type="caution">
    <text evidence="7">The sequence shown here is derived from an EMBL/GenBank/DDBJ whole genome shotgun (WGS) entry which is preliminary data.</text>
</comment>
<reference evidence="8" key="1">
    <citation type="journal article" date="2019" name="Int. J. Syst. Evol. Microbiol.">
        <title>The Global Catalogue of Microorganisms (GCM) 10K type strain sequencing project: providing services to taxonomists for standard genome sequencing and annotation.</title>
        <authorList>
            <consortium name="The Broad Institute Genomics Platform"/>
            <consortium name="The Broad Institute Genome Sequencing Center for Infectious Disease"/>
            <person name="Wu L."/>
            <person name="Ma J."/>
        </authorList>
    </citation>
    <scope>NUCLEOTIDE SEQUENCE [LARGE SCALE GENOMIC DNA]</scope>
    <source>
        <strain evidence="8">JCM 9371</strain>
    </source>
</reference>
<feature type="domain" description="Leucine-binding protein" evidence="6">
    <location>
        <begin position="41"/>
        <end position="369"/>
    </location>
</feature>
<dbReference type="Proteomes" id="UP001597063">
    <property type="component" value="Unassembled WGS sequence"/>
</dbReference>
<gene>
    <name evidence="7" type="ORF">ACFQZM_40780</name>
</gene>
<organism evidence="7 8">
    <name type="scientific">Actinomadura fibrosa</name>
    <dbReference type="NCBI Taxonomy" id="111802"/>
    <lineage>
        <taxon>Bacteria</taxon>
        <taxon>Bacillati</taxon>
        <taxon>Actinomycetota</taxon>
        <taxon>Actinomycetes</taxon>
        <taxon>Streptosporangiales</taxon>
        <taxon>Thermomonosporaceae</taxon>
        <taxon>Actinomadura</taxon>
    </lineage>
</organism>
<feature type="signal peptide" evidence="5">
    <location>
        <begin position="1"/>
        <end position="26"/>
    </location>
</feature>
<evidence type="ECO:0000259" key="6">
    <source>
        <dbReference type="Pfam" id="PF13458"/>
    </source>
</evidence>
<feature type="chain" id="PRO_5045811182" evidence="5">
    <location>
        <begin position="27"/>
        <end position="385"/>
    </location>
</feature>
<accession>A0ABW2XZI5</accession>
<dbReference type="InterPro" id="IPR000709">
    <property type="entry name" value="Leu_Ile_Val-bd"/>
</dbReference>
<keyword evidence="4" id="KW-0029">Amino-acid transport</keyword>
<keyword evidence="3 5" id="KW-0732">Signal</keyword>
<proteinExistence type="inferred from homology"/>
<dbReference type="PROSITE" id="PS51257">
    <property type="entry name" value="PROKAR_LIPOPROTEIN"/>
    <property type="match status" value="1"/>
</dbReference>
<sequence length="385" mass="40199">MRTTPRPRVSALAAGVLAAGLTAACGAPGESKDSGSGGSGPIKIAVVDAQSGQLSSLGKWEYKGAKLAVDEWNRAGGINGRTIKLDVFDDQGDPTVGTNIARKIASQKYLAMIGTAESAVTIAMAPTLRQHEIPNIASGQSNGMVALKSPFLFLNGPTSSTYDETLAKYVVDAKKMKKIAMISNNGSYGKGEHDAFLKALSDRSIKPVADEVVTTDQKDFSAQLTKIRQKSPDVVFIGSEEVESGLIVKQARDLGIDAPFAGAAPQGTPVYRDTAGVKNVEGTIVSSPYLSNEVSEASRKFAAAYKAAYGEDAELHGAKAYDGTTILLTALKNSGVATGRKLADAIRAVRHKGLLGDFQYDETGVGIKATSIGIMKNGTVVKADG</sequence>
<comment type="similarity">
    <text evidence="1">Belongs to the leucine-binding protein family.</text>
</comment>
<keyword evidence="2" id="KW-0813">Transport</keyword>
<dbReference type="InterPro" id="IPR028082">
    <property type="entry name" value="Peripla_BP_I"/>
</dbReference>
<dbReference type="InterPro" id="IPR028081">
    <property type="entry name" value="Leu-bd"/>
</dbReference>
<dbReference type="SUPFAM" id="SSF53822">
    <property type="entry name" value="Periplasmic binding protein-like I"/>
    <property type="match status" value="1"/>
</dbReference>
<dbReference type="Gene3D" id="3.40.50.2300">
    <property type="match status" value="2"/>
</dbReference>
<dbReference type="PANTHER" id="PTHR47151">
    <property type="entry name" value="LEU/ILE/VAL-BINDING ABC TRANSPORTER SUBUNIT"/>
    <property type="match status" value="1"/>
</dbReference>
<dbReference type="RefSeq" id="WP_131756439.1">
    <property type="nucleotide sequence ID" value="NZ_CAACUY010000016.1"/>
</dbReference>
<evidence type="ECO:0000256" key="4">
    <source>
        <dbReference type="ARBA" id="ARBA00022970"/>
    </source>
</evidence>
<name>A0ABW2XZI5_9ACTN</name>
<evidence type="ECO:0000313" key="7">
    <source>
        <dbReference type="EMBL" id="MFD0690883.1"/>
    </source>
</evidence>
<evidence type="ECO:0000256" key="5">
    <source>
        <dbReference type="SAM" id="SignalP"/>
    </source>
</evidence>
<dbReference type="EMBL" id="JBHTGP010000024">
    <property type="protein sequence ID" value="MFD0690883.1"/>
    <property type="molecule type" value="Genomic_DNA"/>
</dbReference>
<protein>
    <submittedName>
        <fullName evidence="7">ABC transporter substrate-binding protein</fullName>
    </submittedName>
</protein>
<evidence type="ECO:0000256" key="2">
    <source>
        <dbReference type="ARBA" id="ARBA00022448"/>
    </source>
</evidence>
<dbReference type="Pfam" id="PF13458">
    <property type="entry name" value="Peripla_BP_6"/>
    <property type="match status" value="1"/>
</dbReference>
<evidence type="ECO:0000256" key="1">
    <source>
        <dbReference type="ARBA" id="ARBA00010062"/>
    </source>
</evidence>